<evidence type="ECO:0000313" key="1">
    <source>
        <dbReference type="EMBL" id="BBM46401.1"/>
    </source>
</evidence>
<protein>
    <submittedName>
        <fullName evidence="1">Uncharacterized protein</fullName>
    </submittedName>
</protein>
<proteinExistence type="predicted"/>
<gene>
    <name evidence="1" type="ORF">JMUB3870_2551</name>
</gene>
<organism evidence="1 2">
    <name type="scientific">Leptotrichia trevisanii</name>
    <dbReference type="NCBI Taxonomy" id="109328"/>
    <lineage>
        <taxon>Bacteria</taxon>
        <taxon>Fusobacteriati</taxon>
        <taxon>Fusobacteriota</taxon>
        <taxon>Fusobacteriia</taxon>
        <taxon>Fusobacteriales</taxon>
        <taxon>Leptotrichiaceae</taxon>
        <taxon>Leptotrichia</taxon>
    </lineage>
</organism>
<dbReference type="AlphaFoldDB" id="A0A510K6K7"/>
<sequence length="465" mass="56317">MSLEKELKSKINVKKENLIMDKKNLLEIVGNVEKGDLIEIICFLVNKNPKLERNLLEYCQKNSIFENKMFITEQQLLQGWENSKKLINELDETVFYYEYEISPTEDNLFSQLEEIMEIINQNEISWETREKILLEVLNYIFSEHSEYYDCCNLEEWFMNLVETLCQTKGEKRYLVDCIIESGVSGYSEWIASIYREIGEDEQYLEIRKANLNTTEQYWELLQYYEEKNKKDLALETAVKGLEKGIGGIEEIFGYLFNFYSKEHNDKILEELYDKSMKKNRNYAKFEITELMYSYYKKNNNYEKMKNLLLHLVEFAQYDDLLDWYKECQKELSEEDFKLYEEQIINIIKNKDVSTYLKICLVKNNKKEVLDYLQKNPYIDRKHYFSEKIASEYPKEILEIYWKEAQNFANLGQRHNYDYCVSVLSSIKKIMDNNNWKDEWKIKFETFFEKNKKKRLLVERMKARFK</sequence>
<keyword evidence="2" id="KW-1185">Reference proteome</keyword>
<evidence type="ECO:0000313" key="2">
    <source>
        <dbReference type="Proteomes" id="UP000422644"/>
    </source>
</evidence>
<dbReference type="EMBL" id="AP019831">
    <property type="protein sequence ID" value="BBM46401.1"/>
    <property type="molecule type" value="Genomic_DNA"/>
</dbReference>
<name>A0A510K6K7_9FUSO</name>
<dbReference type="Proteomes" id="UP000422644">
    <property type="component" value="Chromosome"/>
</dbReference>
<accession>A0A510K6K7</accession>
<reference evidence="1 2" key="1">
    <citation type="submission" date="2019-07" db="EMBL/GenBank/DDBJ databases">
        <title>Complete Genome Sequence of Leptotrichia trevisanii Strain JMUB3870.</title>
        <authorList>
            <person name="Watanabe S."/>
            <person name="Cui L."/>
        </authorList>
    </citation>
    <scope>NUCLEOTIDE SEQUENCE [LARGE SCALE GENOMIC DNA]</scope>
    <source>
        <strain evidence="1 2">JMUB3870</strain>
    </source>
</reference>